<dbReference type="Proteomes" id="UP000701801">
    <property type="component" value="Unassembled WGS sequence"/>
</dbReference>
<reference evidence="1" key="1">
    <citation type="submission" date="2021-07" db="EMBL/GenBank/DDBJ databases">
        <authorList>
            <person name="Durling M."/>
        </authorList>
    </citation>
    <scope>NUCLEOTIDE SEQUENCE</scope>
</reference>
<organism evidence="1 2">
    <name type="scientific">Hymenoscyphus albidus</name>
    <dbReference type="NCBI Taxonomy" id="595503"/>
    <lineage>
        <taxon>Eukaryota</taxon>
        <taxon>Fungi</taxon>
        <taxon>Dikarya</taxon>
        <taxon>Ascomycota</taxon>
        <taxon>Pezizomycotina</taxon>
        <taxon>Leotiomycetes</taxon>
        <taxon>Helotiales</taxon>
        <taxon>Helotiaceae</taxon>
        <taxon>Hymenoscyphus</taxon>
    </lineage>
</organism>
<dbReference type="AlphaFoldDB" id="A0A9N9Q2A8"/>
<protein>
    <submittedName>
        <fullName evidence="1">Uncharacterized protein</fullName>
    </submittedName>
</protein>
<keyword evidence="2" id="KW-1185">Reference proteome</keyword>
<comment type="caution">
    <text evidence="1">The sequence shown here is derived from an EMBL/GenBank/DDBJ whole genome shotgun (WGS) entry which is preliminary data.</text>
</comment>
<name>A0A9N9Q2A8_9HELO</name>
<evidence type="ECO:0000313" key="2">
    <source>
        <dbReference type="Proteomes" id="UP000701801"/>
    </source>
</evidence>
<dbReference type="EMBL" id="CAJVRM010000046">
    <property type="protein sequence ID" value="CAG8972554.1"/>
    <property type="molecule type" value="Genomic_DNA"/>
</dbReference>
<evidence type="ECO:0000313" key="1">
    <source>
        <dbReference type="EMBL" id="CAG8972554.1"/>
    </source>
</evidence>
<gene>
    <name evidence="1" type="ORF">HYALB_00011404</name>
</gene>
<dbReference type="OrthoDB" id="5272396at2759"/>
<sequence length="359" mass="41245">MHQLSLKENGKQLCGTNILSLPRETRDLIYTYCLTSTSPIVVWSGQINYTPVQTEPPLPASDDELDSFWAAPKFITERAERIIDFHTMASSKRNIARGLLRCHPVISGEAAAIFYRMNTFSFVGYHSWYPINSWLQVIGSQNRGYLTCLEIEMHAPMHVKQKSDGARVDAPINCPWTRYEIVSQRHPRLYLPKEGPIEGIVENINPAIECFFKILGSEGLNLKVTLLTHAWFPGSQPRREEERVCPESSWFGMDLPILIEIFRRLYTMNGGGRPRIDVLWKASLLARLYAKKKREIEAPGWQIVMEHERVEDFKTVRLENYPEINYPMPHMVDITMIREGIGGEYVVAEGPYPYSDLGR</sequence>
<proteinExistence type="predicted"/>
<accession>A0A9N9Q2A8</accession>